<feature type="transmembrane region" description="Helical" evidence="10">
    <location>
        <begin position="164"/>
        <end position="189"/>
    </location>
</feature>
<dbReference type="InterPro" id="IPR050428">
    <property type="entry name" value="TCS_sensor_his_kinase"/>
</dbReference>
<gene>
    <name evidence="12" type="ORF">DQ393_32460</name>
</gene>
<dbReference type="GO" id="GO:0000155">
    <property type="term" value="F:phosphorelay sensor kinase activity"/>
    <property type="evidence" value="ECO:0007669"/>
    <property type="project" value="InterPro"/>
</dbReference>
<evidence type="ECO:0000259" key="11">
    <source>
        <dbReference type="PROSITE" id="PS50109"/>
    </source>
</evidence>
<keyword evidence="7 12" id="KW-0418">Kinase</keyword>
<dbReference type="SMART" id="SM00387">
    <property type="entry name" value="HATPase_c"/>
    <property type="match status" value="1"/>
</dbReference>
<evidence type="ECO:0000256" key="5">
    <source>
        <dbReference type="ARBA" id="ARBA00022679"/>
    </source>
</evidence>
<dbReference type="InterPro" id="IPR003661">
    <property type="entry name" value="HisK_dim/P_dom"/>
</dbReference>
<evidence type="ECO:0000256" key="10">
    <source>
        <dbReference type="SAM" id="Phobius"/>
    </source>
</evidence>
<feature type="domain" description="Histidine kinase" evidence="11">
    <location>
        <begin position="247"/>
        <end position="453"/>
    </location>
</feature>
<dbReference type="GO" id="GO:0005886">
    <property type="term" value="C:plasma membrane"/>
    <property type="evidence" value="ECO:0007669"/>
    <property type="project" value="TreeGrafter"/>
</dbReference>
<dbReference type="EMBL" id="QMKK01000061">
    <property type="protein sequence ID" value="RAX37508.1"/>
    <property type="molecule type" value="Genomic_DNA"/>
</dbReference>
<dbReference type="InterPro" id="IPR036890">
    <property type="entry name" value="HATPase_C_sf"/>
</dbReference>
<evidence type="ECO:0000256" key="8">
    <source>
        <dbReference type="ARBA" id="ARBA00022989"/>
    </source>
</evidence>
<dbReference type="CDD" id="cd00082">
    <property type="entry name" value="HisKA"/>
    <property type="match status" value="1"/>
</dbReference>
<evidence type="ECO:0000256" key="9">
    <source>
        <dbReference type="ARBA" id="ARBA00023136"/>
    </source>
</evidence>
<dbReference type="InterPro" id="IPR005467">
    <property type="entry name" value="His_kinase_dom"/>
</dbReference>
<comment type="catalytic activity">
    <reaction evidence="1">
        <text>ATP + protein L-histidine = ADP + protein N-phospho-L-histidine.</text>
        <dbReference type="EC" id="2.7.13.3"/>
    </reaction>
</comment>
<dbReference type="PANTHER" id="PTHR45436:SF5">
    <property type="entry name" value="SENSOR HISTIDINE KINASE TRCS"/>
    <property type="match status" value="1"/>
</dbReference>
<keyword evidence="8 10" id="KW-1133">Transmembrane helix</keyword>
<reference evidence="12 13" key="1">
    <citation type="submission" date="2018-06" db="EMBL/GenBank/DDBJ databases">
        <title>Whole Genome Sequence of an efficient microsymbiont, Rhizobium tropici.</title>
        <authorList>
            <person name="Srinivasan R."/>
            <person name="Singh H.V."/>
            <person name="Srivastava R."/>
            <person name="Kumari B."/>
            <person name="Radhakrishna A."/>
        </authorList>
    </citation>
    <scope>NUCLEOTIDE SEQUENCE [LARGE SCALE GENOMIC DNA]</scope>
    <source>
        <strain evidence="12 13">IGFRI Rhizo-19</strain>
    </source>
</reference>
<evidence type="ECO:0000256" key="7">
    <source>
        <dbReference type="ARBA" id="ARBA00022777"/>
    </source>
</evidence>
<dbReference type="Gene3D" id="1.10.287.130">
    <property type="match status" value="1"/>
</dbReference>
<evidence type="ECO:0000256" key="3">
    <source>
        <dbReference type="ARBA" id="ARBA00012438"/>
    </source>
</evidence>
<dbReference type="RefSeq" id="WP_112345774.1">
    <property type="nucleotide sequence ID" value="NZ_QMKK01000061.1"/>
</dbReference>
<proteinExistence type="predicted"/>
<evidence type="ECO:0000256" key="2">
    <source>
        <dbReference type="ARBA" id="ARBA00004370"/>
    </source>
</evidence>
<accession>A0A329Y372</accession>
<dbReference type="Pfam" id="PF02518">
    <property type="entry name" value="HATPase_c"/>
    <property type="match status" value="1"/>
</dbReference>
<keyword evidence="4" id="KW-0597">Phosphoprotein</keyword>
<evidence type="ECO:0000256" key="1">
    <source>
        <dbReference type="ARBA" id="ARBA00000085"/>
    </source>
</evidence>
<dbReference type="Gene3D" id="3.30.565.10">
    <property type="entry name" value="Histidine kinase-like ATPase, C-terminal domain"/>
    <property type="match status" value="1"/>
</dbReference>
<dbReference type="Pfam" id="PF00512">
    <property type="entry name" value="HisKA"/>
    <property type="match status" value="1"/>
</dbReference>
<dbReference type="SUPFAM" id="SSF55874">
    <property type="entry name" value="ATPase domain of HSP90 chaperone/DNA topoisomerase II/histidine kinase"/>
    <property type="match status" value="1"/>
</dbReference>
<keyword evidence="9 10" id="KW-0472">Membrane</keyword>
<comment type="subcellular location">
    <subcellularLocation>
        <location evidence="2">Membrane</location>
    </subcellularLocation>
</comment>
<keyword evidence="6 10" id="KW-0812">Transmembrane</keyword>
<dbReference type="InterPro" id="IPR004358">
    <property type="entry name" value="Sig_transdc_His_kin-like_C"/>
</dbReference>
<comment type="caution">
    <text evidence="12">The sequence shown here is derived from an EMBL/GenBank/DDBJ whole genome shotgun (WGS) entry which is preliminary data.</text>
</comment>
<keyword evidence="5" id="KW-0808">Transferase</keyword>
<evidence type="ECO:0000256" key="4">
    <source>
        <dbReference type="ARBA" id="ARBA00022553"/>
    </source>
</evidence>
<dbReference type="EC" id="2.7.13.3" evidence="3"/>
<dbReference type="Proteomes" id="UP000251205">
    <property type="component" value="Unassembled WGS sequence"/>
</dbReference>
<dbReference type="PROSITE" id="PS50109">
    <property type="entry name" value="HIS_KIN"/>
    <property type="match status" value="1"/>
</dbReference>
<name>A0A329Y372_RHITR</name>
<sequence length="463" mass="50156">MTPFSLRGRLLLGSVVAIIVATFLAGVGINAISGLAVRALALSEIDEELRVLLAAVDINASNQLFLDDTPTDPRFGIPNGGFYWQVGRNGTVELRSQSLWEQNLPWLRARPRDAGRATDMKGPNGSHLLAVERSISIPSATGDQIVDIVMALDNSELAPARWRFFYAMAPSLGVLSVALIGAVVVFLRYGLRPLNDLRMALMAVQERSARKITGQFPREVQPLVDDLNGLLASRETQLTQARARAGDLAHGLKTPLAALEATARMLSEEGMSERAAAIQAEVSRMEAQIKRTLAQTRASLAAAHTVGVMDASADLQKIISVMRRLSADREIEFELTAPVEMWLAVDEADFADITGNLIDNARKWAAGRVEVRLSLQPELEGVRLLIEDDGPGLPEDAEIAFIRRGRRLDESIAGTGFGLAIAKDLVEAYDGKLTLARSDLGGLSVTVTLPARLVKDRQMAPEV</sequence>
<protein>
    <recommendedName>
        <fullName evidence="3">histidine kinase</fullName>
        <ecNumber evidence="3">2.7.13.3</ecNumber>
    </recommendedName>
</protein>
<organism evidence="12 13">
    <name type="scientific">Rhizobium tropici</name>
    <dbReference type="NCBI Taxonomy" id="398"/>
    <lineage>
        <taxon>Bacteria</taxon>
        <taxon>Pseudomonadati</taxon>
        <taxon>Pseudomonadota</taxon>
        <taxon>Alphaproteobacteria</taxon>
        <taxon>Hyphomicrobiales</taxon>
        <taxon>Rhizobiaceae</taxon>
        <taxon>Rhizobium/Agrobacterium group</taxon>
        <taxon>Rhizobium</taxon>
    </lineage>
</organism>
<dbReference type="PRINTS" id="PR00344">
    <property type="entry name" value="BCTRLSENSOR"/>
</dbReference>
<dbReference type="PANTHER" id="PTHR45436">
    <property type="entry name" value="SENSOR HISTIDINE KINASE YKOH"/>
    <property type="match status" value="1"/>
</dbReference>
<dbReference type="OrthoDB" id="9809567at2"/>
<dbReference type="AlphaFoldDB" id="A0A329Y372"/>
<dbReference type="InterPro" id="IPR036097">
    <property type="entry name" value="HisK_dim/P_sf"/>
</dbReference>
<dbReference type="InterPro" id="IPR003594">
    <property type="entry name" value="HATPase_dom"/>
</dbReference>
<evidence type="ECO:0000256" key="6">
    <source>
        <dbReference type="ARBA" id="ARBA00022692"/>
    </source>
</evidence>
<dbReference type="SUPFAM" id="SSF47384">
    <property type="entry name" value="Homodimeric domain of signal transducing histidine kinase"/>
    <property type="match status" value="1"/>
</dbReference>
<evidence type="ECO:0000313" key="12">
    <source>
        <dbReference type="EMBL" id="RAX37508.1"/>
    </source>
</evidence>
<evidence type="ECO:0000313" key="13">
    <source>
        <dbReference type="Proteomes" id="UP000251205"/>
    </source>
</evidence>